<reference evidence="2" key="2">
    <citation type="submission" date="2020-09" db="EMBL/GenBank/DDBJ databases">
        <authorList>
            <person name="Sun Q."/>
            <person name="Zhou Y."/>
        </authorList>
    </citation>
    <scope>NUCLEOTIDE SEQUENCE</scope>
    <source>
        <strain evidence="2">CGMCC 1.12214</strain>
    </source>
</reference>
<dbReference type="InterPro" id="IPR007332">
    <property type="entry name" value="DUF411"/>
</dbReference>
<dbReference type="Pfam" id="PF04214">
    <property type="entry name" value="DUF411"/>
    <property type="match status" value="1"/>
</dbReference>
<gene>
    <name evidence="2" type="ORF">GCM10007036_22360</name>
</gene>
<sequence length="153" mass="16165">MPVTRRNALAAIGSVVLASPSWAQGRPPMLVHKDPNCGCCAGWVKHVRAAGFTVDVRETATLDAVKARLGIPEPLASCHTAEIGGYLVEGHVPAAEILRLLAERPRALGLAVPDMPLGSPGMEAPGAKPDAYQVILFGPGQHVYARYRGAERI</sequence>
<dbReference type="RefSeq" id="WP_188517855.1">
    <property type="nucleotide sequence ID" value="NZ_BMES01000002.1"/>
</dbReference>
<evidence type="ECO:0000313" key="3">
    <source>
        <dbReference type="Proteomes" id="UP000603912"/>
    </source>
</evidence>
<feature type="chain" id="PRO_5036949793" evidence="1">
    <location>
        <begin position="24"/>
        <end position="153"/>
    </location>
</feature>
<keyword evidence="1" id="KW-0732">Signal</keyword>
<protein>
    <submittedName>
        <fullName evidence="2">Metal-binding protein</fullName>
    </submittedName>
</protein>
<accession>A0A917I6Z1</accession>
<name>A0A917I6Z1_9HYPH</name>
<comment type="caution">
    <text evidence="2">The sequence shown here is derived from an EMBL/GenBank/DDBJ whole genome shotgun (WGS) entry which is preliminary data.</text>
</comment>
<evidence type="ECO:0000256" key="1">
    <source>
        <dbReference type="SAM" id="SignalP"/>
    </source>
</evidence>
<dbReference type="Proteomes" id="UP000603912">
    <property type="component" value="Unassembled WGS sequence"/>
</dbReference>
<dbReference type="EMBL" id="BMES01000002">
    <property type="protein sequence ID" value="GGH19451.1"/>
    <property type="molecule type" value="Genomic_DNA"/>
</dbReference>
<dbReference type="AlphaFoldDB" id="A0A917I6Z1"/>
<feature type="signal peptide" evidence="1">
    <location>
        <begin position="1"/>
        <end position="23"/>
    </location>
</feature>
<keyword evidence="3" id="KW-1185">Reference proteome</keyword>
<evidence type="ECO:0000313" key="2">
    <source>
        <dbReference type="EMBL" id="GGH19451.1"/>
    </source>
</evidence>
<organism evidence="2 3">
    <name type="scientific">Alsobacter metallidurans</name>
    <dbReference type="NCBI Taxonomy" id="340221"/>
    <lineage>
        <taxon>Bacteria</taxon>
        <taxon>Pseudomonadati</taxon>
        <taxon>Pseudomonadota</taxon>
        <taxon>Alphaproteobacteria</taxon>
        <taxon>Hyphomicrobiales</taxon>
        <taxon>Alsobacteraceae</taxon>
        <taxon>Alsobacter</taxon>
    </lineage>
</organism>
<proteinExistence type="predicted"/>
<reference evidence="2" key="1">
    <citation type="journal article" date="2014" name="Int. J. Syst. Evol. Microbiol.">
        <title>Complete genome sequence of Corynebacterium casei LMG S-19264T (=DSM 44701T), isolated from a smear-ripened cheese.</title>
        <authorList>
            <consortium name="US DOE Joint Genome Institute (JGI-PGF)"/>
            <person name="Walter F."/>
            <person name="Albersmeier A."/>
            <person name="Kalinowski J."/>
            <person name="Ruckert C."/>
        </authorList>
    </citation>
    <scope>NUCLEOTIDE SEQUENCE</scope>
    <source>
        <strain evidence="2">CGMCC 1.12214</strain>
    </source>
</reference>